<organism evidence="2 3">
    <name type="scientific">Rhodobacter capsulatus (strain ATCC BAA-309 / NBRC 16581 / SB1003)</name>
    <dbReference type="NCBI Taxonomy" id="272942"/>
    <lineage>
        <taxon>Bacteria</taxon>
        <taxon>Pseudomonadati</taxon>
        <taxon>Pseudomonadota</taxon>
        <taxon>Alphaproteobacteria</taxon>
        <taxon>Rhodobacterales</taxon>
        <taxon>Rhodobacter group</taxon>
        <taxon>Rhodobacter</taxon>
    </lineage>
</organism>
<evidence type="ECO:0000313" key="3">
    <source>
        <dbReference type="Proteomes" id="UP000002361"/>
    </source>
</evidence>
<keyword evidence="1" id="KW-0175">Coiled coil</keyword>
<sequence length="187" mass="19857">MLKTPKSKASAPAVPNGINALLTAIDAHRDQIASLRADRAQIEAAPRVLADVMTDLDAHLDAIATEAVDALSLHQLRDRRGMSGLKLSESGRADVAVQTLFGLFVATNRAAIRDLIVGQLEDLESARPGMTDADRVARLAELDAEILRAELAEESAIRRLEAQGVSIARRSDLSPLVALAADAALIP</sequence>
<gene>
    <name evidence="2" type="ordered locus">RCAP_rcc02945</name>
</gene>
<feature type="coiled-coil region" evidence="1">
    <location>
        <begin position="18"/>
        <end position="45"/>
    </location>
</feature>
<evidence type="ECO:0000313" key="2">
    <source>
        <dbReference type="EMBL" id="ADE86672.1"/>
    </source>
</evidence>
<dbReference type="KEGG" id="rcp:RCAP_rcc02945"/>
<keyword evidence="3" id="KW-1185">Reference proteome</keyword>
<reference evidence="2 3" key="2">
    <citation type="journal article" date="2010" name="J. Bacteriol.">
        <title>Complete genome sequence of the photosynthetic purple nonsulfur bacterium Rhodobacter capsulatus SB 1003.</title>
        <authorList>
            <person name="Strnad H."/>
            <person name="Lapidus A."/>
            <person name="Paces J."/>
            <person name="Ulbrich P."/>
            <person name="Vlcek C."/>
            <person name="Paces V."/>
            <person name="Haselkorn R."/>
        </authorList>
    </citation>
    <scope>NUCLEOTIDE SEQUENCE [LARGE SCALE GENOMIC DNA]</scope>
    <source>
        <strain evidence="3">ATCC BAA-309 / NBRC 16581 / SB1003</strain>
    </source>
</reference>
<evidence type="ECO:0000256" key="1">
    <source>
        <dbReference type="SAM" id="Coils"/>
    </source>
</evidence>
<protein>
    <submittedName>
        <fullName evidence="2">Uncharacterized protein</fullName>
    </submittedName>
</protein>
<dbReference type="RefSeq" id="WP_013068645.1">
    <property type="nucleotide sequence ID" value="NC_014034.1"/>
</dbReference>
<dbReference type="eggNOG" id="ENOG502ZIC9">
    <property type="taxonomic scope" value="Bacteria"/>
</dbReference>
<name>D5APV3_RHOCB</name>
<dbReference type="EMBL" id="CP001312">
    <property type="protein sequence ID" value="ADE86672.1"/>
    <property type="molecule type" value="Genomic_DNA"/>
</dbReference>
<proteinExistence type="predicted"/>
<dbReference type="HOGENOM" id="CLU_1531850_0_0_5"/>
<dbReference type="Proteomes" id="UP000002361">
    <property type="component" value="Chromosome"/>
</dbReference>
<dbReference type="GeneID" id="31491740"/>
<dbReference type="STRING" id="272942.RCAP_rcc02945"/>
<dbReference type="OrthoDB" id="7691692at2"/>
<reference key="1">
    <citation type="submission" date="2008-12" db="EMBL/GenBank/DDBJ databases">
        <title>Complete genome sequence of Rhodobacter capsulatus SB1003.</title>
        <authorList>
            <person name="Strnad H."/>
            <person name="Lapidus A."/>
            <person name="Vlcek C."/>
            <person name="Ulbrich P."/>
            <person name="Paces J."/>
            <person name="Maltsev N."/>
            <person name="Kumar V."/>
            <person name="Kogan Y."/>
            <person name="Milgram A."/>
            <person name="Rebrekov D."/>
            <person name="Mazur M."/>
            <person name="Cox R."/>
            <person name="Kyrpides N."/>
            <person name="Kolar M."/>
            <person name="Sachova J."/>
            <person name="Ridl J."/>
            <person name="Ivanova N."/>
            <person name="Kapatral V."/>
            <person name="Los T."/>
            <person name="Lykidis A."/>
            <person name="Mikhailova N."/>
            <person name="Reznik G."/>
            <person name="Vasieva O."/>
            <person name="Fonstein M."/>
            <person name="Paces V."/>
            <person name="Haselkorn R."/>
        </authorList>
    </citation>
    <scope>NUCLEOTIDE SEQUENCE</scope>
    <source>
        <strain>SB1003</strain>
    </source>
</reference>
<dbReference type="AlphaFoldDB" id="D5APV3"/>
<accession>D5APV3</accession>